<keyword evidence="1" id="KW-0472">Membrane</keyword>
<gene>
    <name evidence="2" type="ORF">LKD75_11180</name>
</gene>
<keyword evidence="1" id="KW-1133">Transmembrane helix</keyword>
<feature type="transmembrane region" description="Helical" evidence="1">
    <location>
        <begin position="91"/>
        <end position="112"/>
    </location>
</feature>
<dbReference type="RefSeq" id="WP_227064398.1">
    <property type="nucleotide sequence ID" value="NZ_JAJEPV010000026.1"/>
</dbReference>
<reference evidence="2 3" key="1">
    <citation type="submission" date="2021-10" db="EMBL/GenBank/DDBJ databases">
        <title>Anaerobic single-cell dispensing facilitates the cultivation of human gut bacteria.</title>
        <authorList>
            <person name="Afrizal A."/>
        </authorList>
    </citation>
    <scope>NUCLEOTIDE SEQUENCE [LARGE SCALE GENOMIC DNA]</scope>
    <source>
        <strain evidence="2 3">CLA-AA-H273</strain>
    </source>
</reference>
<feature type="transmembrane region" description="Helical" evidence="1">
    <location>
        <begin position="12"/>
        <end position="33"/>
    </location>
</feature>
<feature type="transmembrane region" description="Helical" evidence="1">
    <location>
        <begin position="124"/>
        <end position="145"/>
    </location>
</feature>
<evidence type="ECO:0000256" key="1">
    <source>
        <dbReference type="SAM" id="Phobius"/>
    </source>
</evidence>
<dbReference type="AlphaFoldDB" id="A0AAE3A4A4"/>
<evidence type="ECO:0000313" key="2">
    <source>
        <dbReference type="EMBL" id="MCC2120138.1"/>
    </source>
</evidence>
<keyword evidence="3" id="KW-1185">Reference proteome</keyword>
<sequence>MFTIFKEEKVITTGILVFLGLSILVRLLLAGFYHTMIKETDNMATTNNRLLKQCKVKFANCYQLNGGVSNIPVFVDKFLNRLAFGHLSFDAWYHLSGQCMLFSIVFAGVGICKGIMGGRMLGEILPFYIVSFLGMYLYFSLSAMVDIKGKRRILKTNLIDYLENHLSGRIPVTEQDYERLYGPGSLVEEIATGGKAGRRQRTSGRRTVELMPIRSRAVQPEETADRLDREVFSVENAAHEKPGEKVLPQRPEDPARVTEEELQALLQELLTV</sequence>
<name>A0AAE3A4A4_9FIRM</name>
<protein>
    <submittedName>
        <fullName evidence="2">Uncharacterized protein</fullName>
    </submittedName>
</protein>
<accession>A0AAE3A4A4</accession>
<proteinExistence type="predicted"/>
<evidence type="ECO:0000313" key="3">
    <source>
        <dbReference type="Proteomes" id="UP001197795"/>
    </source>
</evidence>
<comment type="caution">
    <text evidence="2">The sequence shown here is derived from an EMBL/GenBank/DDBJ whole genome shotgun (WGS) entry which is preliminary data.</text>
</comment>
<dbReference type="EMBL" id="JAJEPV010000026">
    <property type="protein sequence ID" value="MCC2120138.1"/>
    <property type="molecule type" value="Genomic_DNA"/>
</dbReference>
<organism evidence="2 3">
    <name type="scientific">Waltera acetigignens</name>
    <dbReference type="NCBI Taxonomy" id="2981769"/>
    <lineage>
        <taxon>Bacteria</taxon>
        <taxon>Bacillati</taxon>
        <taxon>Bacillota</taxon>
        <taxon>Clostridia</taxon>
        <taxon>Lachnospirales</taxon>
        <taxon>Lachnospiraceae</taxon>
        <taxon>Waltera</taxon>
    </lineage>
</organism>
<dbReference type="Proteomes" id="UP001197795">
    <property type="component" value="Unassembled WGS sequence"/>
</dbReference>
<keyword evidence="1" id="KW-0812">Transmembrane</keyword>